<dbReference type="InterPro" id="IPR025582">
    <property type="entry name" value="YARHG_dom"/>
</dbReference>
<proteinExistence type="predicted"/>
<evidence type="ECO:0000313" key="2">
    <source>
        <dbReference type="EMBL" id="HJF40981.1"/>
    </source>
</evidence>
<sequence>MKKQMTVVILGCLLAIGIVGCNQQGKTETDDVEFSEEPEDSNVNTQVEIDLEQCLGNTIENIEQKVELQPPTQVSTDYAMDNGQIEFATSSDGTITDIFVKSEATYPFAGIKCGMNINEIKNQLLEKENYQYSVDVAGDEVVFWKKGDINIGGSFYLSNGYKCDGMSLTTDFSGLYKLYKEGQPYILFDSIYSKLTDEDVEGLDKEKLNEAIDEIYAREGMEFDSPEKKASYENCLWYEPTIPEDEFSDAMLTEVEKYNIQFLQSRIEEMNNKENEKQKIIERGYTEGTYKNPDGYTIIMKNQEDANFEKIENVFDVEIYFPNGEMLCEEKCMEMDTYTSILVGDKCEIKQLIDGELNLVLGDDLMSWMGLDRFTDDRTIEEFSRIN</sequence>
<feature type="domain" description="YARHG" evidence="1">
    <location>
        <begin position="183"/>
        <end position="268"/>
    </location>
</feature>
<name>A0A921GB64_9FIRM</name>
<evidence type="ECO:0000259" key="1">
    <source>
        <dbReference type="SMART" id="SM01324"/>
    </source>
</evidence>
<evidence type="ECO:0000313" key="3">
    <source>
        <dbReference type="Proteomes" id="UP000749320"/>
    </source>
</evidence>
<gene>
    <name evidence="2" type="ORF">K8V91_08665</name>
</gene>
<dbReference type="Proteomes" id="UP000749320">
    <property type="component" value="Unassembled WGS sequence"/>
</dbReference>
<dbReference type="AlphaFoldDB" id="A0A921GB64"/>
<protein>
    <submittedName>
        <fullName evidence="2">YARHG domain-containing protein</fullName>
    </submittedName>
</protein>
<dbReference type="SMART" id="SM01324">
    <property type="entry name" value="YARHG"/>
    <property type="match status" value="1"/>
</dbReference>
<dbReference type="PROSITE" id="PS51257">
    <property type="entry name" value="PROKAR_LIPOPROTEIN"/>
    <property type="match status" value="1"/>
</dbReference>
<comment type="caution">
    <text evidence="2">The sequence shown here is derived from an EMBL/GenBank/DDBJ whole genome shotgun (WGS) entry which is preliminary data.</text>
</comment>
<dbReference type="InterPro" id="IPR038434">
    <property type="entry name" value="YARHG_sf"/>
</dbReference>
<dbReference type="Pfam" id="PF13308">
    <property type="entry name" value="YARHG"/>
    <property type="match status" value="1"/>
</dbReference>
<organism evidence="2 3">
    <name type="scientific">Thomasclavelia spiroformis</name>
    <dbReference type="NCBI Taxonomy" id="29348"/>
    <lineage>
        <taxon>Bacteria</taxon>
        <taxon>Bacillati</taxon>
        <taxon>Bacillota</taxon>
        <taxon>Erysipelotrichia</taxon>
        <taxon>Erysipelotrichales</taxon>
        <taxon>Coprobacillaceae</taxon>
        <taxon>Thomasclavelia</taxon>
    </lineage>
</organism>
<reference evidence="2" key="2">
    <citation type="submission" date="2021-09" db="EMBL/GenBank/DDBJ databases">
        <authorList>
            <person name="Gilroy R."/>
        </authorList>
    </citation>
    <scope>NUCLEOTIDE SEQUENCE</scope>
    <source>
        <strain evidence="2">CHK193-16274</strain>
    </source>
</reference>
<accession>A0A921GB64</accession>
<dbReference type="EMBL" id="DYWV01000294">
    <property type="protein sequence ID" value="HJF40981.1"/>
    <property type="molecule type" value="Genomic_DNA"/>
</dbReference>
<reference evidence="2" key="1">
    <citation type="journal article" date="2021" name="PeerJ">
        <title>Extensive microbial diversity within the chicken gut microbiome revealed by metagenomics and culture.</title>
        <authorList>
            <person name="Gilroy R."/>
            <person name="Ravi A."/>
            <person name="Getino M."/>
            <person name="Pursley I."/>
            <person name="Horton D.L."/>
            <person name="Alikhan N.F."/>
            <person name="Baker D."/>
            <person name="Gharbi K."/>
            <person name="Hall N."/>
            <person name="Watson M."/>
            <person name="Adriaenssens E.M."/>
            <person name="Foster-Nyarko E."/>
            <person name="Jarju S."/>
            <person name="Secka A."/>
            <person name="Antonio M."/>
            <person name="Oren A."/>
            <person name="Chaudhuri R.R."/>
            <person name="La Ragione R."/>
            <person name="Hildebrand F."/>
            <person name="Pallen M.J."/>
        </authorList>
    </citation>
    <scope>NUCLEOTIDE SEQUENCE</scope>
    <source>
        <strain evidence="2">CHK193-16274</strain>
    </source>
</reference>
<dbReference type="Gene3D" id="1.20.58.1690">
    <property type="match status" value="1"/>
</dbReference>